<dbReference type="SMART" id="SM00382">
    <property type="entry name" value="AAA"/>
    <property type="match status" value="1"/>
</dbReference>
<evidence type="ECO:0000313" key="5">
    <source>
        <dbReference type="EMBL" id="EFM09886.1"/>
    </source>
</evidence>
<gene>
    <name evidence="5" type="ORF">PaecuDRAFT_3389</name>
</gene>
<name>E0ICK0_9BACL</name>
<accession>E0ICK0</accession>
<evidence type="ECO:0000256" key="1">
    <source>
        <dbReference type="ARBA" id="ARBA00022741"/>
    </source>
</evidence>
<keyword evidence="1" id="KW-0547">Nucleotide-binding</keyword>
<dbReference type="PANTHER" id="PTHR20953:SF3">
    <property type="entry name" value="P-LOOP CONTAINING NUCLEOSIDE TRIPHOSPHATE HYDROLASES SUPERFAMILY PROTEIN"/>
    <property type="match status" value="1"/>
</dbReference>
<reference evidence="5 6" key="1">
    <citation type="submission" date="2010-07" db="EMBL/GenBank/DDBJ databases">
        <title>The draft genome of Paenibacillus curdlanolyticus YK9.</title>
        <authorList>
            <consortium name="US DOE Joint Genome Institute (JGI-PGF)"/>
            <person name="Lucas S."/>
            <person name="Copeland A."/>
            <person name="Lapidus A."/>
            <person name="Cheng J.-F."/>
            <person name="Bruce D."/>
            <person name="Goodwin L."/>
            <person name="Pitluck S."/>
            <person name="Land M.L."/>
            <person name="Hauser L."/>
            <person name="Chang Y.-J."/>
            <person name="Jeffries C."/>
            <person name="Anderson I.J."/>
            <person name="Johnson E."/>
            <person name="Loganathan U."/>
            <person name="Mulhopadhyay B."/>
            <person name="Kyrpides N."/>
            <person name="Woyke T.J."/>
        </authorList>
    </citation>
    <scope>NUCLEOTIDE SEQUENCE [LARGE SCALE GENOMIC DNA]</scope>
    <source>
        <strain evidence="5 6">YK9</strain>
    </source>
</reference>
<organism evidence="5 6">
    <name type="scientific">Paenibacillus curdlanolyticus YK9</name>
    <dbReference type="NCBI Taxonomy" id="717606"/>
    <lineage>
        <taxon>Bacteria</taxon>
        <taxon>Bacillati</taxon>
        <taxon>Bacillota</taxon>
        <taxon>Bacilli</taxon>
        <taxon>Bacillales</taxon>
        <taxon>Paenibacillaceae</taxon>
        <taxon>Paenibacillus</taxon>
    </lineage>
</organism>
<evidence type="ECO:0000313" key="6">
    <source>
        <dbReference type="Proteomes" id="UP000005387"/>
    </source>
</evidence>
<sequence length="357" mass="38466">MLERVKHLLPAELTGALSRLSASAQASLEEIRIRENRPLEVWTGGGSAFVMPDGSLRTEPAGAYQPTAELCRRLLEKMTNHSIYAMEEELRRGYITVEGGHRIGLAGRTVLEDGKVRSIRDIGGFNVRIARDVAGAADSTLPLLLDRTRRSIASTLVVGAPRQGKTTFIRDLARSISYGRWRSTAAAGWPGRKVGIVDERSEIAASVRGVPTFDVGPRTDVMDACPKAEGMMMMIRSMSPEVLIVDEIGREEDVEAIREAVRAGVSVIATAHAGDWQEAAARPAIRRLLEEGAFAKGIVLRRAETGLSVRVIEANASMAVKDAAFGSAGTGSRSAGHSPAAPREPTRHPPQERTDAC</sequence>
<dbReference type="InterPro" id="IPR045735">
    <property type="entry name" value="Spore_III_AA_AAA+_ATPase"/>
</dbReference>
<dbReference type="InterPro" id="IPR014217">
    <property type="entry name" value="Spore_III_AA"/>
</dbReference>
<dbReference type="STRING" id="717606.PaecuDRAFT_3389"/>
<dbReference type="GO" id="GO:0005524">
    <property type="term" value="F:ATP binding"/>
    <property type="evidence" value="ECO:0007669"/>
    <property type="project" value="UniProtKB-KW"/>
</dbReference>
<evidence type="ECO:0000259" key="4">
    <source>
        <dbReference type="SMART" id="SM00382"/>
    </source>
</evidence>
<dbReference type="Pfam" id="PF19568">
    <property type="entry name" value="Spore_III_AA"/>
    <property type="match status" value="1"/>
</dbReference>
<keyword evidence="2" id="KW-0067">ATP-binding</keyword>
<dbReference type="PANTHER" id="PTHR20953">
    <property type="entry name" value="KINASE-RELATED"/>
    <property type="match status" value="1"/>
</dbReference>
<dbReference type="Proteomes" id="UP000005387">
    <property type="component" value="Unassembled WGS sequence"/>
</dbReference>
<evidence type="ECO:0000256" key="3">
    <source>
        <dbReference type="SAM" id="MobiDB-lite"/>
    </source>
</evidence>
<dbReference type="AlphaFoldDB" id="E0ICK0"/>
<dbReference type="RefSeq" id="WP_006039377.1">
    <property type="nucleotide sequence ID" value="NZ_AEDD01000009.1"/>
</dbReference>
<dbReference type="Gene3D" id="3.40.50.300">
    <property type="entry name" value="P-loop containing nucleotide triphosphate hydrolases"/>
    <property type="match status" value="1"/>
</dbReference>
<dbReference type="OrthoDB" id="9768243at2"/>
<protein>
    <submittedName>
        <fullName evidence="5">Stage III sporulation protein AA</fullName>
    </submittedName>
</protein>
<evidence type="ECO:0000256" key="2">
    <source>
        <dbReference type="ARBA" id="ARBA00022840"/>
    </source>
</evidence>
<feature type="domain" description="AAA+ ATPase" evidence="4">
    <location>
        <begin position="151"/>
        <end position="304"/>
    </location>
</feature>
<feature type="region of interest" description="Disordered" evidence="3">
    <location>
        <begin position="326"/>
        <end position="357"/>
    </location>
</feature>
<feature type="compositionally biased region" description="Basic and acidic residues" evidence="3">
    <location>
        <begin position="344"/>
        <end position="357"/>
    </location>
</feature>
<dbReference type="NCBIfam" id="TIGR02858">
    <property type="entry name" value="spore_III_AA"/>
    <property type="match status" value="1"/>
</dbReference>
<proteinExistence type="predicted"/>
<dbReference type="InterPro" id="IPR003593">
    <property type="entry name" value="AAA+_ATPase"/>
</dbReference>
<dbReference type="EMBL" id="AEDD01000009">
    <property type="protein sequence ID" value="EFM09886.1"/>
    <property type="molecule type" value="Genomic_DNA"/>
</dbReference>
<dbReference type="SUPFAM" id="SSF52540">
    <property type="entry name" value="P-loop containing nucleoside triphosphate hydrolases"/>
    <property type="match status" value="1"/>
</dbReference>
<keyword evidence="6" id="KW-1185">Reference proteome</keyword>
<dbReference type="InterPro" id="IPR027417">
    <property type="entry name" value="P-loop_NTPase"/>
</dbReference>
<dbReference type="eggNOG" id="COG3854">
    <property type="taxonomic scope" value="Bacteria"/>
</dbReference>